<dbReference type="PANTHER" id="PTHR11070:SF55">
    <property type="entry name" value="DNA 3'-5' HELICASE"/>
    <property type="match status" value="1"/>
</dbReference>
<dbReference type="InterPro" id="IPR014016">
    <property type="entry name" value="UvrD-like_ATP-bd"/>
</dbReference>
<evidence type="ECO:0000256" key="16">
    <source>
        <dbReference type="SAM" id="MobiDB-lite"/>
    </source>
</evidence>
<keyword evidence="3 15" id="KW-0547">Nucleotide-binding</keyword>
<dbReference type="InterPro" id="IPR011604">
    <property type="entry name" value="PDDEXK-like_dom_sf"/>
</dbReference>
<dbReference type="Proteomes" id="UP001209654">
    <property type="component" value="Unassembled WGS sequence"/>
</dbReference>
<comment type="catalytic activity">
    <reaction evidence="12">
        <text>Couples ATP hydrolysis with the unwinding of duplex DNA by translocating in the 3'-5' direction.</text>
        <dbReference type="EC" id="5.6.2.4"/>
    </reaction>
</comment>
<dbReference type="SUPFAM" id="SSF52540">
    <property type="entry name" value="P-loop containing nucleoside triphosphate hydrolases"/>
    <property type="match status" value="1"/>
</dbReference>
<dbReference type="Pfam" id="PF12705">
    <property type="entry name" value="PDDEXK_1"/>
    <property type="match status" value="1"/>
</dbReference>
<dbReference type="Pfam" id="PF00580">
    <property type="entry name" value="UvrD-helicase"/>
    <property type="match status" value="1"/>
</dbReference>
<keyword evidence="8 15" id="KW-0067">ATP-binding</keyword>
<name>A0ABQ5MSM1_9MICC</name>
<dbReference type="Gene3D" id="1.10.10.160">
    <property type="match status" value="1"/>
</dbReference>
<evidence type="ECO:0000259" key="18">
    <source>
        <dbReference type="PROSITE" id="PS51217"/>
    </source>
</evidence>
<dbReference type="EC" id="5.6.2.4" evidence="13"/>
<feature type="region of interest" description="Disordered" evidence="16">
    <location>
        <begin position="375"/>
        <end position="394"/>
    </location>
</feature>
<evidence type="ECO:0000256" key="7">
    <source>
        <dbReference type="ARBA" id="ARBA00022839"/>
    </source>
</evidence>
<evidence type="ECO:0000256" key="3">
    <source>
        <dbReference type="ARBA" id="ARBA00022741"/>
    </source>
</evidence>
<keyword evidence="7" id="KW-0269">Exonuclease</keyword>
<evidence type="ECO:0000313" key="19">
    <source>
        <dbReference type="EMBL" id="GLB66953.1"/>
    </source>
</evidence>
<keyword evidence="20" id="KW-1185">Reference proteome</keyword>
<dbReference type="Gene3D" id="3.90.320.10">
    <property type="match status" value="1"/>
</dbReference>
<dbReference type="GO" id="GO:0004386">
    <property type="term" value="F:helicase activity"/>
    <property type="evidence" value="ECO:0007669"/>
    <property type="project" value="UniProtKB-KW"/>
</dbReference>
<comment type="catalytic activity">
    <reaction evidence="14">
        <text>ATP + H2O = ADP + phosphate + H(+)</text>
        <dbReference type="Rhea" id="RHEA:13065"/>
        <dbReference type="ChEBI" id="CHEBI:15377"/>
        <dbReference type="ChEBI" id="CHEBI:15378"/>
        <dbReference type="ChEBI" id="CHEBI:30616"/>
        <dbReference type="ChEBI" id="CHEBI:43474"/>
        <dbReference type="ChEBI" id="CHEBI:456216"/>
        <dbReference type="EC" id="5.6.2.4"/>
    </reaction>
</comment>
<feature type="compositionally biased region" description="Polar residues" evidence="16">
    <location>
        <begin position="1"/>
        <end position="11"/>
    </location>
</feature>
<evidence type="ECO:0000256" key="10">
    <source>
        <dbReference type="ARBA" id="ARBA00023204"/>
    </source>
</evidence>
<feature type="compositionally biased region" description="Polar residues" evidence="16">
    <location>
        <begin position="20"/>
        <end position="30"/>
    </location>
</feature>
<comment type="similarity">
    <text evidence="1">Belongs to the helicase family. UvrD subfamily.</text>
</comment>
<evidence type="ECO:0000256" key="11">
    <source>
        <dbReference type="ARBA" id="ARBA00023235"/>
    </source>
</evidence>
<dbReference type="CDD" id="cd17932">
    <property type="entry name" value="DEXQc_UvrD"/>
    <property type="match status" value="1"/>
</dbReference>
<evidence type="ECO:0000256" key="5">
    <source>
        <dbReference type="ARBA" id="ARBA00022801"/>
    </source>
</evidence>
<dbReference type="InterPro" id="IPR000212">
    <property type="entry name" value="DNA_helicase_UvrD/REP"/>
</dbReference>
<dbReference type="PANTHER" id="PTHR11070">
    <property type="entry name" value="UVRD / RECB / PCRA DNA HELICASE FAMILY MEMBER"/>
    <property type="match status" value="1"/>
</dbReference>
<dbReference type="Gene3D" id="3.40.50.300">
    <property type="entry name" value="P-loop containing nucleotide triphosphate hydrolases"/>
    <property type="match status" value="3"/>
</dbReference>
<sequence length="1122" mass="121798">MSVEHSTTTFTPEELATKLGQHQPTPEQSGIISSPLQPLLVIAGAGSGKTATMADRVVWLVANGLVRPDEILGVTFTRKAAGELAARIRAQLAKLDRHGLLPGDSGDAAGLLEPKVSTYHSYANGLVSDYGLRLGIERDVVLLGSAQSWQLASQIVEAYEGDIGHLTGGKATLVKAVMQFAGECSEHLAAPEDAIDFLRGEIGRIEELPYVAGSTRRPKAEVRKLLNRLKTRITVAGLARDYSTAKRQRGVLDYGDLVSLAAAIAREVPQARDLERSRYKVVLLDEFQDTSHAQMVLFSELYGDGHAVTAVGDPNQSIYGFRGASAGQLFAFRQHFPVVLEDGSRLPAPANFLTIAWRNSVNVLEMANRVAAPLNSVDPNRPKPGRIEVPPLRPRPGAGNGKVLLARFGTDTEEAEHVADGVASARRTVYSRDPESGAAEPVSTAVLCRRRAQIPAIARALDARGIPFEIVGLSGLLGQPEIVDLVATLQVLADPGRSDALMRLLAGARWRIGPADLMAFADWSRFLESQRRRAGEATVDLDEDEQTAAAGEVVQQDLVEAASLVEALDRLPKPGWTSRHGRSLSDVALSRLQRLAEEIRQLRTFAGDDLLLLLGEVERSMLLDLEVASKPGVSIHQARRNLDGFQDAAAAFIQTAPRVDLLAFLAWLEVAADQEGGLDVAQVEVSPDAVQLLTVHASKGLEWDAVFVPGLNAGDFPGPSNSRWTSGNEALPWPLRGDAADLPQWDTDQPDQLSWLNAEADYKADAEQHHEEEERRLAYVAYTRAKHLLVCSSAAWCGSRAKPSAPSLFLAELAELAAEEPDVAAVAGWITDEELGDANPARMEVESAYWPYDPLAGPRRFRGGREEPARTGRREAVERAAAAVLEALAEGRTLSEDTPWTREARLLLQEHNAPRTANLVELPAHISASLLVELKDNPQDVIRSLRRPVPRKPGIAARKGTAFHSWVEEFFGTTGMLDLDEVVPPADRHVDEGYDLASMMQTFKNSEWAERTPAAIEVPVETKVDDVVVRGRIDAVFRNADGTWDLVDWKTGPPPAPGKLAVRSVQLAVYRLAWARLQEIDPSQVKAAFYYVSADTTVRPHDLAGEEALEAIVRAACTPSGG</sequence>
<keyword evidence="2" id="KW-0540">Nuclease</keyword>
<keyword evidence="9" id="KW-0238">DNA-binding</keyword>
<keyword evidence="4" id="KW-0227">DNA damage</keyword>
<evidence type="ECO:0000256" key="14">
    <source>
        <dbReference type="ARBA" id="ARBA00048988"/>
    </source>
</evidence>
<evidence type="ECO:0000313" key="20">
    <source>
        <dbReference type="Proteomes" id="UP001209654"/>
    </source>
</evidence>
<dbReference type="InterPro" id="IPR038726">
    <property type="entry name" value="PDDEXK_AddAB-type"/>
</dbReference>
<keyword evidence="10" id="KW-0234">DNA repair</keyword>
<evidence type="ECO:0000259" key="17">
    <source>
        <dbReference type="PROSITE" id="PS51198"/>
    </source>
</evidence>
<evidence type="ECO:0000256" key="6">
    <source>
        <dbReference type="ARBA" id="ARBA00022806"/>
    </source>
</evidence>
<dbReference type="InterPro" id="IPR013986">
    <property type="entry name" value="DExx_box_DNA_helicase_dom_sf"/>
</dbReference>
<dbReference type="PROSITE" id="PS51198">
    <property type="entry name" value="UVRD_HELICASE_ATP_BIND"/>
    <property type="match status" value="1"/>
</dbReference>
<evidence type="ECO:0000256" key="9">
    <source>
        <dbReference type="ARBA" id="ARBA00023125"/>
    </source>
</evidence>
<keyword evidence="6 15" id="KW-0347">Helicase</keyword>
<dbReference type="Gene3D" id="1.10.486.10">
    <property type="entry name" value="PCRA, domain 4"/>
    <property type="match status" value="1"/>
</dbReference>
<proteinExistence type="inferred from homology"/>
<protein>
    <recommendedName>
        <fullName evidence="13">DNA 3'-5' helicase</fullName>
        <ecNumber evidence="13">5.6.2.4</ecNumber>
    </recommendedName>
</protein>
<keyword evidence="11" id="KW-0413">Isomerase</keyword>
<evidence type="ECO:0000256" key="1">
    <source>
        <dbReference type="ARBA" id="ARBA00009922"/>
    </source>
</evidence>
<evidence type="ECO:0000256" key="8">
    <source>
        <dbReference type="ARBA" id="ARBA00022840"/>
    </source>
</evidence>
<feature type="region of interest" description="Disordered" evidence="16">
    <location>
        <begin position="1"/>
        <end position="30"/>
    </location>
</feature>
<dbReference type="InterPro" id="IPR027417">
    <property type="entry name" value="P-loop_NTPase"/>
</dbReference>
<dbReference type="RefSeq" id="WP_264795090.1">
    <property type="nucleotide sequence ID" value="NZ_BRVS01000005.1"/>
</dbReference>
<evidence type="ECO:0000256" key="4">
    <source>
        <dbReference type="ARBA" id="ARBA00022763"/>
    </source>
</evidence>
<evidence type="ECO:0000256" key="15">
    <source>
        <dbReference type="PROSITE-ProRule" id="PRU00560"/>
    </source>
</evidence>
<dbReference type="InterPro" id="IPR014017">
    <property type="entry name" value="DNA_helicase_UvrD-like_C"/>
</dbReference>
<dbReference type="PROSITE" id="PS51217">
    <property type="entry name" value="UVRD_HELICASE_CTER"/>
    <property type="match status" value="1"/>
</dbReference>
<comment type="caution">
    <text evidence="19">The sequence shown here is derived from an EMBL/GenBank/DDBJ whole genome shotgun (WGS) entry which is preliminary data.</text>
</comment>
<feature type="binding site" evidence="15">
    <location>
        <begin position="43"/>
        <end position="50"/>
    </location>
    <ligand>
        <name>ATP</name>
        <dbReference type="ChEBI" id="CHEBI:30616"/>
    </ligand>
</feature>
<gene>
    <name evidence="19" type="ORF">AHIS1636_13920</name>
</gene>
<evidence type="ECO:0000256" key="13">
    <source>
        <dbReference type="ARBA" id="ARBA00034808"/>
    </source>
</evidence>
<feature type="domain" description="UvrD-like helicase ATP-binding" evidence="17">
    <location>
        <begin position="22"/>
        <end position="360"/>
    </location>
</feature>
<dbReference type="EMBL" id="BRVS01000005">
    <property type="protein sequence ID" value="GLB66953.1"/>
    <property type="molecule type" value="Genomic_DNA"/>
</dbReference>
<reference evidence="19 20" key="1">
    <citation type="journal article" date="2023" name="Int. J. Syst. Evol. Microbiol.">
        <title>Arthrobacter mangrovi sp. nov., an actinobacterium isolated from the rhizosphere of a mangrove.</title>
        <authorList>
            <person name="Hamada M."/>
            <person name="Saitou S."/>
            <person name="Enomoto N."/>
            <person name="Nanri K."/>
            <person name="Hidaka K."/>
            <person name="Miura T."/>
            <person name="Tamura T."/>
        </authorList>
    </citation>
    <scope>NUCLEOTIDE SEQUENCE [LARGE SCALE GENOMIC DNA]</scope>
    <source>
        <strain evidence="19 20">NBRC 112813</strain>
    </source>
</reference>
<dbReference type="Pfam" id="PF13361">
    <property type="entry name" value="UvrD_C"/>
    <property type="match status" value="1"/>
</dbReference>
<evidence type="ECO:0000256" key="12">
    <source>
        <dbReference type="ARBA" id="ARBA00034617"/>
    </source>
</evidence>
<evidence type="ECO:0000256" key="2">
    <source>
        <dbReference type="ARBA" id="ARBA00022722"/>
    </source>
</evidence>
<organism evidence="19 20">
    <name type="scientific">Arthrobacter mangrovi</name>
    <dbReference type="NCBI Taxonomy" id="2966350"/>
    <lineage>
        <taxon>Bacteria</taxon>
        <taxon>Bacillati</taxon>
        <taxon>Actinomycetota</taxon>
        <taxon>Actinomycetes</taxon>
        <taxon>Micrococcales</taxon>
        <taxon>Micrococcaceae</taxon>
        <taxon>Arthrobacter</taxon>
    </lineage>
</organism>
<keyword evidence="5 15" id="KW-0378">Hydrolase</keyword>
<accession>A0ABQ5MSM1</accession>
<feature type="domain" description="UvrD-like helicase C-terminal" evidence="18">
    <location>
        <begin position="361"/>
        <end position="700"/>
    </location>
</feature>